<comment type="subcellular location">
    <subcellularLocation>
        <location evidence="1">Cell membrane</location>
        <topology evidence="1">Multi-pass membrane protein</topology>
    </subcellularLocation>
</comment>
<feature type="transmembrane region" description="Helical" evidence="7">
    <location>
        <begin position="107"/>
        <end position="126"/>
    </location>
</feature>
<dbReference type="PANTHER" id="PTHR36122:SF2">
    <property type="entry name" value="NICOTINAMIDE RIBOSIDE TRANSPORTER PNUC"/>
    <property type="match status" value="1"/>
</dbReference>
<evidence type="ECO:0000256" key="2">
    <source>
        <dbReference type="ARBA" id="ARBA00022448"/>
    </source>
</evidence>
<feature type="transmembrane region" description="Helical" evidence="7">
    <location>
        <begin position="158"/>
        <end position="175"/>
    </location>
</feature>
<feature type="transmembrane region" description="Helical" evidence="7">
    <location>
        <begin position="181"/>
        <end position="198"/>
    </location>
</feature>
<organism evidence="8">
    <name type="scientific">hydrothermal vent metagenome</name>
    <dbReference type="NCBI Taxonomy" id="652676"/>
    <lineage>
        <taxon>unclassified sequences</taxon>
        <taxon>metagenomes</taxon>
        <taxon>ecological metagenomes</taxon>
    </lineage>
</organism>
<dbReference type="AlphaFoldDB" id="A0A3B0VUL3"/>
<accession>A0A3B0VUL3</accession>
<evidence type="ECO:0000256" key="7">
    <source>
        <dbReference type="SAM" id="Phobius"/>
    </source>
</evidence>
<dbReference type="Pfam" id="PF04973">
    <property type="entry name" value="NMN_transporter"/>
    <property type="match status" value="1"/>
</dbReference>
<protein>
    <submittedName>
        <fullName evidence="8">Predicted thiamin transporter PnuT</fullName>
    </submittedName>
</protein>
<gene>
    <name evidence="8" type="ORF">MNBD_GAMMA03-1018</name>
</gene>
<evidence type="ECO:0000256" key="4">
    <source>
        <dbReference type="ARBA" id="ARBA00022692"/>
    </source>
</evidence>
<keyword evidence="6 7" id="KW-0472">Membrane</keyword>
<name>A0A3B0VUL3_9ZZZZ</name>
<keyword evidence="2" id="KW-0813">Transport</keyword>
<dbReference type="GO" id="GO:0005886">
    <property type="term" value="C:plasma membrane"/>
    <property type="evidence" value="ECO:0007669"/>
    <property type="project" value="UniProtKB-SubCell"/>
</dbReference>
<dbReference type="NCBIfam" id="TIGR01528">
    <property type="entry name" value="NMN_trans_PnuC"/>
    <property type="match status" value="1"/>
</dbReference>
<dbReference type="PANTHER" id="PTHR36122">
    <property type="entry name" value="NICOTINAMIDE RIBOSIDE TRANSPORTER PNUC"/>
    <property type="match status" value="1"/>
</dbReference>
<feature type="transmembrane region" description="Helical" evidence="7">
    <location>
        <begin position="132"/>
        <end position="151"/>
    </location>
</feature>
<evidence type="ECO:0000256" key="5">
    <source>
        <dbReference type="ARBA" id="ARBA00022989"/>
    </source>
</evidence>
<keyword evidence="3" id="KW-1003">Cell membrane</keyword>
<keyword evidence="4 7" id="KW-0812">Transmembrane</keyword>
<evidence type="ECO:0000256" key="1">
    <source>
        <dbReference type="ARBA" id="ARBA00004651"/>
    </source>
</evidence>
<proteinExistence type="predicted"/>
<sequence length="204" mass="23723">MSIENDINLFNTIITNLLARSGWEWLAASLGITYVLLASKTSIWCWPAAFISTLIYTLLFWEGRLPMQVILNIYYMGMAIYGFMLWRKHSQSNHSLAITQRPIAFHLKFIATGLLLTVLIGTYLSSLPNTRLPYLDAIITVFSVMNIVLMAKKIIESWLYWMVINMLAIMLFFQTGYYVTLIMYSVYLILAFYGYYNWKNLKTN</sequence>
<dbReference type="EMBL" id="UOFC01000135">
    <property type="protein sequence ID" value="VAW47328.1"/>
    <property type="molecule type" value="Genomic_DNA"/>
</dbReference>
<dbReference type="GO" id="GO:0034257">
    <property type="term" value="F:nicotinamide riboside transmembrane transporter activity"/>
    <property type="evidence" value="ECO:0007669"/>
    <property type="project" value="InterPro"/>
</dbReference>
<feature type="transmembrane region" description="Helical" evidence="7">
    <location>
        <begin position="44"/>
        <end position="61"/>
    </location>
</feature>
<evidence type="ECO:0000256" key="6">
    <source>
        <dbReference type="ARBA" id="ARBA00023136"/>
    </source>
</evidence>
<evidence type="ECO:0000313" key="8">
    <source>
        <dbReference type="EMBL" id="VAW47328.1"/>
    </source>
</evidence>
<evidence type="ECO:0000256" key="3">
    <source>
        <dbReference type="ARBA" id="ARBA00022475"/>
    </source>
</evidence>
<dbReference type="InterPro" id="IPR006419">
    <property type="entry name" value="NMN_transpt_PnuC"/>
</dbReference>
<keyword evidence="5 7" id="KW-1133">Transmembrane helix</keyword>
<reference evidence="8" key="1">
    <citation type="submission" date="2018-06" db="EMBL/GenBank/DDBJ databases">
        <authorList>
            <person name="Zhirakovskaya E."/>
        </authorList>
    </citation>
    <scope>NUCLEOTIDE SEQUENCE</scope>
</reference>
<feature type="transmembrane region" description="Helical" evidence="7">
    <location>
        <begin position="67"/>
        <end position="86"/>
    </location>
</feature>